<dbReference type="PANTHER" id="PTHR19278">
    <property type="entry name" value="OROTATE PHOSPHORIBOSYLTRANSFERASE"/>
    <property type="match status" value="1"/>
</dbReference>
<feature type="binding site" evidence="15">
    <location>
        <position position="437"/>
    </location>
    <ligand>
        <name>substrate</name>
    </ligand>
</feature>
<evidence type="ECO:0000256" key="14">
    <source>
        <dbReference type="PIRSR" id="PIRSR614732-1"/>
    </source>
</evidence>
<evidence type="ECO:0000256" key="4">
    <source>
        <dbReference type="ARBA" id="ARBA00009769"/>
    </source>
</evidence>
<evidence type="ECO:0000256" key="11">
    <source>
        <dbReference type="ARBA" id="ARBA00022975"/>
    </source>
</evidence>
<keyword evidence="10" id="KW-0210">Decarboxylase</keyword>
<dbReference type="PROSITE" id="PS00156">
    <property type="entry name" value="OMPDECASE"/>
    <property type="match status" value="1"/>
</dbReference>
<comment type="similarity">
    <text evidence="4">In the C-terminal section; belongs to the OMP decarboxylase family.</text>
</comment>
<dbReference type="EC" id="4.1.1.23" evidence="6"/>
<name>A0ABD0YJE8_9HEMI</name>
<dbReference type="SUPFAM" id="SSF53271">
    <property type="entry name" value="PRTase-like"/>
    <property type="match status" value="1"/>
</dbReference>
<evidence type="ECO:0000256" key="13">
    <source>
        <dbReference type="ARBA" id="ARBA00023268"/>
    </source>
</evidence>
<proteinExistence type="inferred from homology"/>
<keyword evidence="11" id="KW-0665">Pyrimidine biosynthesis</keyword>
<evidence type="ECO:0000313" key="17">
    <source>
        <dbReference type="EMBL" id="KAL1116024.1"/>
    </source>
</evidence>
<feature type="active site" description="For OMPdecase activity" evidence="14">
    <location>
        <position position="312"/>
    </location>
</feature>
<evidence type="ECO:0000256" key="2">
    <source>
        <dbReference type="ARBA" id="ARBA00004889"/>
    </source>
</evidence>
<feature type="active site" description="For OMPdecase activity" evidence="14">
    <location>
        <position position="310"/>
    </location>
</feature>
<evidence type="ECO:0000313" key="18">
    <source>
        <dbReference type="Proteomes" id="UP001558652"/>
    </source>
</evidence>
<evidence type="ECO:0000256" key="15">
    <source>
        <dbReference type="PIRSR" id="PIRSR614732-2"/>
    </source>
</evidence>
<dbReference type="CDD" id="cd06223">
    <property type="entry name" value="PRTases_typeI"/>
    <property type="match status" value="1"/>
</dbReference>
<feature type="binding site" evidence="15">
    <location>
        <position position="438"/>
    </location>
    <ligand>
        <name>substrate</name>
    </ligand>
</feature>
<dbReference type="InterPro" id="IPR023031">
    <property type="entry name" value="OPRT"/>
</dbReference>
<dbReference type="InterPro" id="IPR014732">
    <property type="entry name" value="OMPdecase"/>
</dbReference>
<organism evidence="17 18">
    <name type="scientific">Ranatra chinensis</name>
    <dbReference type="NCBI Taxonomy" id="642074"/>
    <lineage>
        <taxon>Eukaryota</taxon>
        <taxon>Metazoa</taxon>
        <taxon>Ecdysozoa</taxon>
        <taxon>Arthropoda</taxon>
        <taxon>Hexapoda</taxon>
        <taxon>Insecta</taxon>
        <taxon>Pterygota</taxon>
        <taxon>Neoptera</taxon>
        <taxon>Paraneoptera</taxon>
        <taxon>Hemiptera</taxon>
        <taxon>Heteroptera</taxon>
        <taxon>Panheteroptera</taxon>
        <taxon>Nepomorpha</taxon>
        <taxon>Nepidae</taxon>
        <taxon>Ranatrinae</taxon>
        <taxon>Ranatra</taxon>
    </lineage>
</organism>
<dbReference type="Gene3D" id="3.20.20.70">
    <property type="entry name" value="Aldolase class I"/>
    <property type="match status" value="1"/>
</dbReference>
<dbReference type="AlphaFoldDB" id="A0ABD0YJE8"/>
<evidence type="ECO:0000256" key="7">
    <source>
        <dbReference type="ARBA" id="ARBA00015047"/>
    </source>
</evidence>
<dbReference type="SMART" id="SM00934">
    <property type="entry name" value="OMPdecase"/>
    <property type="match status" value="1"/>
</dbReference>
<gene>
    <name evidence="17" type="ORF">AAG570_005519</name>
</gene>
<dbReference type="EMBL" id="JBFDAA010000018">
    <property type="protein sequence ID" value="KAL1116024.1"/>
    <property type="molecule type" value="Genomic_DNA"/>
</dbReference>
<reference evidence="17 18" key="1">
    <citation type="submission" date="2024-07" db="EMBL/GenBank/DDBJ databases">
        <title>Chromosome-level genome assembly of the water stick insect Ranatra chinensis (Heteroptera: Nepidae).</title>
        <authorList>
            <person name="Liu X."/>
        </authorList>
    </citation>
    <scope>NUCLEOTIDE SEQUENCE [LARGE SCALE GENOMIC DNA]</scope>
    <source>
        <strain evidence="17">Cailab_2021Rc</strain>
        <tissue evidence="17">Muscle</tissue>
    </source>
</reference>
<evidence type="ECO:0000256" key="8">
    <source>
        <dbReference type="ARBA" id="ARBA00022676"/>
    </source>
</evidence>
<comment type="similarity">
    <text evidence="3">In the N-terminal section; belongs to the purine/pyrimidine phosphoribosyltransferase family.</text>
</comment>
<dbReference type="GO" id="GO:0004590">
    <property type="term" value="F:orotidine-5'-phosphate decarboxylase activity"/>
    <property type="evidence" value="ECO:0007669"/>
    <property type="project" value="UniProtKB-EC"/>
</dbReference>
<keyword evidence="9" id="KW-0808">Transferase</keyword>
<dbReference type="InterPro" id="IPR001754">
    <property type="entry name" value="OMPdeCOase_dom"/>
</dbReference>
<dbReference type="Proteomes" id="UP001558652">
    <property type="component" value="Unassembled WGS sequence"/>
</dbReference>
<feature type="binding site" evidence="15">
    <location>
        <position position="279"/>
    </location>
    <ligand>
        <name>substrate</name>
    </ligand>
</feature>
<evidence type="ECO:0000256" key="9">
    <source>
        <dbReference type="ARBA" id="ARBA00022679"/>
    </source>
</evidence>
<dbReference type="EC" id="2.4.2.10" evidence="5"/>
<sequence length="468" mass="51803">MQNFNEKLKGLCLKLHEIGALKFGDFKMKVGINSPVYFDLRVIVSHPTVLETLSSLMWHFIEQRELRPAVLCGVPYTALPITTIVAVKSRLPMLIRRKEPKNYGTMKLIEGKFSAGDECLIVEDVVTSGCSILETANDLRRDGLIVKDTVVVLDRMQGGESNLKNEGIRMHSLLTLNKVLNILQEAGKVDVTTCDKVKGYINDNQIFPDGRPKSKIQSKSRLTMSFADRCGHTKNELTKRLFTLFEKKRSNLCIAIDANNSEDLLKIVRSVGEHACIIKTHYDAILDWNENTESSLIALAKQYDFLIMEDRKFGDIGNTVAMQCTLVFRWADLVTVHPVAGPGAIDQKKGVFLIAEFSSKASLISPHYTKTTGGFCVTHGDILVGLVCHSPTVIPHPGLIQFTPEVSVKQVSDGAGDSCVSLEDAILVKGADVVAVGRTITHSADPQLAARTTRDKLWEAYLQRISHN</sequence>
<dbReference type="NCBIfam" id="TIGR00336">
    <property type="entry name" value="pyrE"/>
    <property type="match status" value="1"/>
</dbReference>
<evidence type="ECO:0000259" key="16">
    <source>
        <dbReference type="SMART" id="SM00934"/>
    </source>
</evidence>
<evidence type="ECO:0000256" key="3">
    <source>
        <dbReference type="ARBA" id="ARBA00006221"/>
    </source>
</evidence>
<dbReference type="Pfam" id="PF00215">
    <property type="entry name" value="OMPdecase"/>
    <property type="match status" value="1"/>
</dbReference>
<keyword evidence="13" id="KW-0511">Multifunctional enzyme</keyword>
<dbReference type="Gene3D" id="3.40.50.2020">
    <property type="match status" value="1"/>
</dbReference>
<evidence type="ECO:0000256" key="12">
    <source>
        <dbReference type="ARBA" id="ARBA00023239"/>
    </source>
</evidence>
<feature type="domain" description="Orotidine 5'-phosphate decarboxylase" evidence="16">
    <location>
        <begin position="251"/>
        <end position="453"/>
    </location>
</feature>
<evidence type="ECO:0000256" key="5">
    <source>
        <dbReference type="ARBA" id="ARBA00011971"/>
    </source>
</evidence>
<evidence type="ECO:0000256" key="1">
    <source>
        <dbReference type="ARBA" id="ARBA00004861"/>
    </source>
</evidence>
<comment type="pathway">
    <text evidence="1">Pyrimidine metabolism; UMP biosynthesis via de novo pathway; UMP from orotate: step 2/2.</text>
</comment>
<dbReference type="NCBIfam" id="TIGR01740">
    <property type="entry name" value="pyrF"/>
    <property type="match status" value="1"/>
</dbReference>
<comment type="caution">
    <text evidence="17">The sequence shown here is derived from an EMBL/GenBank/DDBJ whole genome shotgun (WGS) entry which is preliminary data.</text>
</comment>
<dbReference type="FunFam" id="3.40.50.2020:FF:000025">
    <property type="entry name" value="Uridine monophosphate synthetase"/>
    <property type="match status" value="1"/>
</dbReference>
<protein>
    <recommendedName>
        <fullName evidence="7">Uridine 5'-monophosphate synthase</fullName>
        <ecNumber evidence="5">2.4.2.10</ecNumber>
        <ecNumber evidence="6">4.1.1.23</ecNumber>
    </recommendedName>
</protein>
<keyword evidence="18" id="KW-1185">Reference proteome</keyword>
<dbReference type="CDD" id="cd04725">
    <property type="entry name" value="OMP_decarboxylase_like"/>
    <property type="match status" value="1"/>
</dbReference>
<dbReference type="GO" id="GO:0006221">
    <property type="term" value="P:pyrimidine nucleotide biosynthetic process"/>
    <property type="evidence" value="ECO:0007669"/>
    <property type="project" value="UniProtKB-KW"/>
</dbReference>
<dbReference type="SUPFAM" id="SSF51366">
    <property type="entry name" value="Ribulose-phoshate binding barrel"/>
    <property type="match status" value="1"/>
</dbReference>
<keyword evidence="12" id="KW-0456">Lyase</keyword>
<feature type="active site" description="For OMPdecase activity" evidence="14">
    <location>
        <position position="315"/>
    </location>
</feature>
<dbReference type="InterPro" id="IPR011060">
    <property type="entry name" value="RibuloseP-bd_barrel"/>
</dbReference>
<dbReference type="PANTHER" id="PTHR19278:SF9">
    <property type="entry name" value="URIDINE 5'-MONOPHOSPHATE SYNTHASE"/>
    <property type="match status" value="1"/>
</dbReference>
<dbReference type="InterPro" id="IPR029057">
    <property type="entry name" value="PRTase-like"/>
</dbReference>
<dbReference type="InterPro" id="IPR018089">
    <property type="entry name" value="OMPdecase_AS"/>
</dbReference>
<feature type="binding site" evidence="15">
    <location>
        <position position="257"/>
    </location>
    <ligand>
        <name>substrate</name>
    </ligand>
</feature>
<accession>A0ABD0YJE8</accession>
<keyword evidence="8" id="KW-0328">Glycosyltransferase</keyword>
<dbReference type="InterPro" id="IPR004467">
    <property type="entry name" value="Or_phspho_trans_dom"/>
</dbReference>
<evidence type="ECO:0000256" key="10">
    <source>
        <dbReference type="ARBA" id="ARBA00022793"/>
    </source>
</evidence>
<comment type="pathway">
    <text evidence="2">Pyrimidine metabolism; UMP biosynthesis via de novo pathway; UMP from orotate: step 1/2.</text>
</comment>
<dbReference type="HAMAP" id="MF_01208">
    <property type="entry name" value="PyrE"/>
    <property type="match status" value="1"/>
</dbReference>
<feature type="binding site" evidence="15">
    <location>
        <position position="358"/>
    </location>
    <ligand>
        <name>substrate</name>
    </ligand>
</feature>
<dbReference type="InterPro" id="IPR013785">
    <property type="entry name" value="Aldolase_TIM"/>
</dbReference>
<evidence type="ECO:0000256" key="6">
    <source>
        <dbReference type="ARBA" id="ARBA00012321"/>
    </source>
</evidence>
<dbReference type="GO" id="GO:0004588">
    <property type="term" value="F:orotate phosphoribosyltransferase activity"/>
    <property type="evidence" value="ECO:0007669"/>
    <property type="project" value="UniProtKB-EC"/>
</dbReference>
<dbReference type="InterPro" id="IPR000836">
    <property type="entry name" value="PRTase_dom"/>
</dbReference>